<evidence type="ECO:0000313" key="2">
    <source>
        <dbReference type="EMBL" id="KAL3284359.1"/>
    </source>
</evidence>
<organism evidence="2 3">
    <name type="scientific">Cryptolaemus montrouzieri</name>
    <dbReference type="NCBI Taxonomy" id="559131"/>
    <lineage>
        <taxon>Eukaryota</taxon>
        <taxon>Metazoa</taxon>
        <taxon>Ecdysozoa</taxon>
        <taxon>Arthropoda</taxon>
        <taxon>Hexapoda</taxon>
        <taxon>Insecta</taxon>
        <taxon>Pterygota</taxon>
        <taxon>Neoptera</taxon>
        <taxon>Endopterygota</taxon>
        <taxon>Coleoptera</taxon>
        <taxon>Polyphaga</taxon>
        <taxon>Cucujiformia</taxon>
        <taxon>Coccinelloidea</taxon>
        <taxon>Coccinellidae</taxon>
        <taxon>Scymninae</taxon>
        <taxon>Scymnini</taxon>
        <taxon>Cryptolaemus</taxon>
    </lineage>
</organism>
<evidence type="ECO:0000313" key="3">
    <source>
        <dbReference type="Proteomes" id="UP001516400"/>
    </source>
</evidence>
<dbReference type="EMBL" id="JABFTP020000165">
    <property type="protein sequence ID" value="KAL3284359.1"/>
    <property type="molecule type" value="Genomic_DNA"/>
</dbReference>
<gene>
    <name evidence="2" type="ORF">HHI36_018523</name>
</gene>
<feature type="region of interest" description="Disordered" evidence="1">
    <location>
        <begin position="1"/>
        <end position="60"/>
    </location>
</feature>
<reference evidence="2 3" key="1">
    <citation type="journal article" date="2021" name="BMC Biol.">
        <title>Horizontally acquired antibacterial genes associated with adaptive radiation of ladybird beetles.</title>
        <authorList>
            <person name="Li H.S."/>
            <person name="Tang X.F."/>
            <person name="Huang Y.H."/>
            <person name="Xu Z.Y."/>
            <person name="Chen M.L."/>
            <person name="Du X.Y."/>
            <person name="Qiu B.Y."/>
            <person name="Chen P.T."/>
            <person name="Zhang W."/>
            <person name="Slipinski A."/>
            <person name="Escalona H.E."/>
            <person name="Waterhouse R.M."/>
            <person name="Zwick A."/>
            <person name="Pang H."/>
        </authorList>
    </citation>
    <scope>NUCLEOTIDE SEQUENCE [LARGE SCALE GENOMIC DNA]</scope>
    <source>
        <strain evidence="2">SYSU2018</strain>
    </source>
</reference>
<keyword evidence="3" id="KW-1185">Reference proteome</keyword>
<name>A0ABD2P0E6_9CUCU</name>
<evidence type="ECO:0000256" key="1">
    <source>
        <dbReference type="SAM" id="MobiDB-lite"/>
    </source>
</evidence>
<comment type="caution">
    <text evidence="2">The sequence shown here is derived from an EMBL/GenBank/DDBJ whole genome shotgun (WGS) entry which is preliminary data.</text>
</comment>
<accession>A0ABD2P0E6</accession>
<feature type="compositionally biased region" description="Basic and acidic residues" evidence="1">
    <location>
        <begin position="40"/>
        <end position="53"/>
    </location>
</feature>
<feature type="compositionally biased region" description="Acidic residues" evidence="1">
    <location>
        <begin position="25"/>
        <end position="39"/>
    </location>
</feature>
<sequence length="90" mass="10447">MNPSDNITQHVAKVESLAEQLKESENEEEGGDIENDDENVERLNEAGGRDLRPRNVIQPPRRFEEYELNFVKEDVPETYKEATESKEKEN</sequence>
<proteinExistence type="predicted"/>
<dbReference type="Proteomes" id="UP001516400">
    <property type="component" value="Unassembled WGS sequence"/>
</dbReference>
<protein>
    <submittedName>
        <fullName evidence="2">Uncharacterized protein</fullName>
    </submittedName>
</protein>
<dbReference type="AlphaFoldDB" id="A0ABD2P0E6"/>